<reference evidence="3 4" key="1">
    <citation type="submission" date="2023-12" db="EMBL/GenBank/DDBJ databases">
        <title>Description of new species of Mycobacterium terrae complex isolated from sewage at the Sao Paulo Zoological Park Foundation in Brazil.</title>
        <authorList>
            <person name="Romagnoli C.L."/>
            <person name="Conceicao E.C."/>
            <person name="Machado E."/>
            <person name="Barreto L.B.P.F."/>
            <person name="Sharma A."/>
            <person name="Silva N.M."/>
            <person name="Marques L.E."/>
            <person name="Juliana M.A."/>
            <person name="Lourenco M.C.S."/>
            <person name="Digiampietri L.A."/>
            <person name="Suffys P.N."/>
            <person name="Viana-Niero C."/>
        </authorList>
    </citation>
    <scope>NUCLEOTIDE SEQUENCE [LARGE SCALE GENOMIC DNA]</scope>
    <source>
        <strain evidence="3 4">MYC123</strain>
    </source>
</reference>
<dbReference type="PANTHER" id="PTHR47260">
    <property type="entry name" value="UPF0644 PROTEIN PB2B4.06"/>
    <property type="match status" value="1"/>
</dbReference>
<evidence type="ECO:0000256" key="1">
    <source>
        <dbReference type="SAM" id="MobiDB-lite"/>
    </source>
</evidence>
<gene>
    <name evidence="3" type="ORF">KV112_20870</name>
</gene>
<protein>
    <submittedName>
        <fullName evidence="3">PaaI family thioesterase</fullName>
        <ecNumber evidence="3">3.1.2.-</ecNumber>
    </submittedName>
</protein>
<dbReference type="EC" id="3.1.2.-" evidence="3"/>
<feature type="domain" description="Thioesterase" evidence="2">
    <location>
        <begin position="165"/>
        <end position="218"/>
    </location>
</feature>
<dbReference type="InterPro" id="IPR029069">
    <property type="entry name" value="HotDog_dom_sf"/>
</dbReference>
<accession>A0ABU5YTW3</accession>
<evidence type="ECO:0000259" key="2">
    <source>
        <dbReference type="Pfam" id="PF03061"/>
    </source>
</evidence>
<proteinExistence type="predicted"/>
<dbReference type="SUPFAM" id="SSF54637">
    <property type="entry name" value="Thioesterase/thiol ester dehydrase-isomerase"/>
    <property type="match status" value="2"/>
</dbReference>
<feature type="region of interest" description="Disordered" evidence="1">
    <location>
        <begin position="105"/>
        <end position="144"/>
    </location>
</feature>
<organism evidence="3 4">
    <name type="scientific">[Mycobacterium] zoologicum</name>
    <dbReference type="NCBI Taxonomy" id="2872311"/>
    <lineage>
        <taxon>Bacteria</taxon>
        <taxon>Bacillati</taxon>
        <taxon>Actinomycetota</taxon>
        <taxon>Actinomycetes</taxon>
        <taxon>Mycobacteriales</taxon>
        <taxon>Mycobacteriaceae</taxon>
        <taxon>Mycolicibacter</taxon>
    </lineage>
</organism>
<dbReference type="InterPro" id="IPR006683">
    <property type="entry name" value="Thioestr_dom"/>
</dbReference>
<dbReference type="CDD" id="cd03443">
    <property type="entry name" value="PaaI_thioesterase"/>
    <property type="match status" value="1"/>
</dbReference>
<dbReference type="InterPro" id="IPR052061">
    <property type="entry name" value="PTE-AB_protein"/>
</dbReference>
<dbReference type="GO" id="GO:0016787">
    <property type="term" value="F:hydrolase activity"/>
    <property type="evidence" value="ECO:0007669"/>
    <property type="project" value="UniProtKB-KW"/>
</dbReference>
<dbReference type="Proteomes" id="UP001299046">
    <property type="component" value="Unassembled WGS sequence"/>
</dbReference>
<sequence length="253" mass="26632">MVDFGAQSGVPTIGADESEQLLARYGPLAEAVRELIDATIRTQADDATMREATTQVRQVTERLRDGILSDAPGMRYVVDGRPLAWGNAVIGLRNPIAPPLVIEHGGSASLDGGEATLGPPHEHGGSASLDGGEATLGPPHEHGENGHCWSDFHLGAAYEGPPSLVHGGVSALILDHLLGEAASEGLTKPLFTGTITVKYLRGTPLGPLRAEAWVYRREAIKTYARGHIADSAGVTVEAEGVFIIPAWARESVE</sequence>
<name>A0ABU5YTW3_9MYCO</name>
<evidence type="ECO:0000313" key="4">
    <source>
        <dbReference type="Proteomes" id="UP001299046"/>
    </source>
</evidence>
<keyword evidence="4" id="KW-1185">Reference proteome</keyword>
<dbReference type="Pfam" id="PF03061">
    <property type="entry name" value="4HBT"/>
    <property type="match status" value="1"/>
</dbReference>
<dbReference type="PANTHER" id="PTHR47260:SF1">
    <property type="entry name" value="UPF0644 PROTEIN PB2B4.06"/>
    <property type="match status" value="1"/>
</dbReference>
<dbReference type="EMBL" id="JAYJJT010000036">
    <property type="protein sequence ID" value="MEB3052163.1"/>
    <property type="molecule type" value="Genomic_DNA"/>
</dbReference>
<keyword evidence="3" id="KW-0378">Hydrolase</keyword>
<dbReference type="Gene3D" id="3.10.129.10">
    <property type="entry name" value="Hotdog Thioesterase"/>
    <property type="match status" value="1"/>
</dbReference>
<evidence type="ECO:0000313" key="3">
    <source>
        <dbReference type="EMBL" id="MEB3052163.1"/>
    </source>
</evidence>
<comment type="caution">
    <text evidence="3">The sequence shown here is derived from an EMBL/GenBank/DDBJ whole genome shotgun (WGS) entry which is preliminary data.</text>
</comment>